<name>A0ABU0TVT6_MICTR</name>
<accession>A0ABU0TVT6</accession>
<evidence type="ECO:0000313" key="2">
    <source>
        <dbReference type="Proteomes" id="UP001226691"/>
    </source>
</evidence>
<dbReference type="EMBL" id="JAUTBF010000001">
    <property type="protein sequence ID" value="MDQ1123764.1"/>
    <property type="molecule type" value="Genomic_DNA"/>
</dbReference>
<reference evidence="1 2" key="1">
    <citation type="submission" date="2023-07" db="EMBL/GenBank/DDBJ databases">
        <title>Functional and genomic diversity of the sorghum phyllosphere microbiome.</title>
        <authorList>
            <person name="Shade A."/>
        </authorList>
    </citation>
    <scope>NUCLEOTIDE SEQUENCE [LARGE SCALE GENOMIC DNA]</scope>
    <source>
        <strain evidence="1 2">SORGH_AS_1207</strain>
    </source>
</reference>
<keyword evidence="2" id="KW-1185">Reference proteome</keyword>
<proteinExistence type="predicted"/>
<evidence type="ECO:0000313" key="1">
    <source>
        <dbReference type="EMBL" id="MDQ1123764.1"/>
    </source>
</evidence>
<dbReference type="Proteomes" id="UP001226691">
    <property type="component" value="Unassembled WGS sequence"/>
</dbReference>
<gene>
    <name evidence="1" type="ORF">QE412_002337</name>
</gene>
<comment type="caution">
    <text evidence="1">The sequence shown here is derived from an EMBL/GenBank/DDBJ whole genome shotgun (WGS) entry which is preliminary data.</text>
</comment>
<sequence>MDRGRLRYELRRGLVEITDTDADVIARAMIEG</sequence>
<protein>
    <submittedName>
        <fullName evidence="1">Uncharacterized protein</fullName>
    </submittedName>
</protein>
<organism evidence="1 2">
    <name type="scientific">Microbacterium trichothecenolyticum</name>
    <name type="common">Aureobacterium trichothecenolyticum</name>
    <dbReference type="NCBI Taxonomy" id="69370"/>
    <lineage>
        <taxon>Bacteria</taxon>
        <taxon>Bacillati</taxon>
        <taxon>Actinomycetota</taxon>
        <taxon>Actinomycetes</taxon>
        <taxon>Micrococcales</taxon>
        <taxon>Microbacteriaceae</taxon>
        <taxon>Microbacterium</taxon>
    </lineage>
</organism>